<feature type="transmembrane region" description="Helical" evidence="5">
    <location>
        <begin position="175"/>
        <end position="194"/>
    </location>
</feature>
<dbReference type="HOGENOM" id="CLU_008455_1_0_1"/>
<keyword evidence="8" id="KW-1185">Reference proteome</keyword>
<dbReference type="OrthoDB" id="6770063at2759"/>
<feature type="transmembrane region" description="Helical" evidence="5">
    <location>
        <begin position="86"/>
        <end position="103"/>
    </location>
</feature>
<dbReference type="Pfam" id="PF07690">
    <property type="entry name" value="MFS_1"/>
    <property type="match status" value="1"/>
</dbReference>
<sequence>MASQDEQRPLLEDIVDDAAVESTFASFKEHDPKNPREWASSFKWFVLWILAFCAFTVTWTCIMIAPIAKQIIDELSPGGSTKSAKVLLVSIWEIGEAAGPLLIAPLSEYFGRKPVIHVCSVVAVIATVISCTAPSTNVLIMGRLLSGAMVTVNVLNPAIIGDILAPEERGTAMSLMLLAPLAGGTFGPAFAGFAAERWHWRFAMLTSVVIVAAASVTLFLTFKETYGPVILKKRAAKAASEGQPIVTEADAVENADSEKAKLLDAIFRPAKLLYSSGILLVLSLYTAVAFSYIYVVAVAVPEIVEGIYGLSPTHTGFIFIANGIGSIFGILAARATLDPIYIRLKAANNGVGKPEFRLPMAIVGCLILGPCIMVFGWSASLRWPLWVGVTTLVIMRVGMLLSFVPIHAYVVDAFGLFAASAMTAVIVLRCLGAAFLPLLTEYLAGQYGYGLSFTMCGTFTICSLVVPLTIYYKGEKWRQRCKYSMSA</sequence>
<evidence type="ECO:0000313" key="7">
    <source>
        <dbReference type="EMBL" id="CEJ81501.1"/>
    </source>
</evidence>
<dbReference type="GO" id="GO:0022857">
    <property type="term" value="F:transmembrane transporter activity"/>
    <property type="evidence" value="ECO:0007669"/>
    <property type="project" value="InterPro"/>
</dbReference>
<evidence type="ECO:0000256" key="2">
    <source>
        <dbReference type="ARBA" id="ARBA00022692"/>
    </source>
</evidence>
<dbReference type="PROSITE" id="PS50850">
    <property type="entry name" value="MFS"/>
    <property type="match status" value="1"/>
</dbReference>
<reference evidence="7 8" key="1">
    <citation type="journal article" date="2015" name="Genome Announc.">
        <title>Draft Genome Sequence and Gene Annotation of the Entomopathogenic Fungus Verticillium hemipterigenum.</title>
        <authorList>
            <person name="Horn F."/>
            <person name="Habel A."/>
            <person name="Scharf D.H."/>
            <person name="Dworschak J."/>
            <person name="Brakhage A.A."/>
            <person name="Guthke R."/>
            <person name="Hertweck C."/>
            <person name="Linde J."/>
        </authorList>
    </citation>
    <scope>NUCLEOTIDE SEQUENCE [LARGE SCALE GENOMIC DNA]</scope>
</reference>
<name>A0A0A1STJ9_9HYPO</name>
<dbReference type="AlphaFoldDB" id="A0A0A1STJ9"/>
<feature type="transmembrane region" description="Helical" evidence="5">
    <location>
        <begin position="317"/>
        <end position="337"/>
    </location>
</feature>
<feature type="transmembrane region" description="Helical" evidence="5">
    <location>
        <begin position="200"/>
        <end position="222"/>
    </location>
</feature>
<evidence type="ECO:0000256" key="3">
    <source>
        <dbReference type="ARBA" id="ARBA00022989"/>
    </source>
</evidence>
<feature type="transmembrane region" description="Helical" evidence="5">
    <location>
        <begin position="416"/>
        <end position="439"/>
    </location>
</feature>
<gene>
    <name evidence="7" type="ORF">VHEMI01623</name>
</gene>
<dbReference type="PROSITE" id="PS00216">
    <property type="entry name" value="SUGAR_TRANSPORT_1"/>
    <property type="match status" value="1"/>
</dbReference>
<evidence type="ECO:0000259" key="6">
    <source>
        <dbReference type="PROSITE" id="PS50850"/>
    </source>
</evidence>
<feature type="transmembrane region" description="Helical" evidence="5">
    <location>
        <begin position="272"/>
        <end position="297"/>
    </location>
</feature>
<dbReference type="EMBL" id="CDHN01000001">
    <property type="protein sequence ID" value="CEJ81501.1"/>
    <property type="molecule type" value="Genomic_DNA"/>
</dbReference>
<feature type="transmembrane region" description="Helical" evidence="5">
    <location>
        <begin position="383"/>
        <end position="404"/>
    </location>
</feature>
<dbReference type="PANTHER" id="PTHR23502:SF163">
    <property type="entry name" value="MAJOR FACILITATOR SUPERFAMILY (MFS) PROFILE DOMAIN-CONTAINING PROTEIN"/>
    <property type="match status" value="1"/>
</dbReference>
<dbReference type="InterPro" id="IPR005829">
    <property type="entry name" value="Sugar_transporter_CS"/>
</dbReference>
<feature type="transmembrane region" description="Helical" evidence="5">
    <location>
        <begin position="115"/>
        <end position="140"/>
    </location>
</feature>
<keyword evidence="4 5" id="KW-0472">Membrane</keyword>
<feature type="transmembrane region" description="Helical" evidence="5">
    <location>
        <begin position="451"/>
        <end position="472"/>
    </location>
</feature>
<dbReference type="PANTHER" id="PTHR23502">
    <property type="entry name" value="MAJOR FACILITATOR SUPERFAMILY"/>
    <property type="match status" value="1"/>
</dbReference>
<dbReference type="GO" id="GO:0042908">
    <property type="term" value="P:xenobiotic transport"/>
    <property type="evidence" value="ECO:0007669"/>
    <property type="project" value="UniProtKB-ARBA"/>
</dbReference>
<evidence type="ECO:0000256" key="5">
    <source>
        <dbReference type="SAM" id="Phobius"/>
    </source>
</evidence>
<dbReference type="Proteomes" id="UP000039046">
    <property type="component" value="Unassembled WGS sequence"/>
</dbReference>
<evidence type="ECO:0000313" key="8">
    <source>
        <dbReference type="Proteomes" id="UP000039046"/>
    </source>
</evidence>
<protein>
    <recommendedName>
        <fullName evidence="6">Major facilitator superfamily (MFS) profile domain-containing protein</fullName>
    </recommendedName>
</protein>
<feature type="transmembrane region" description="Helical" evidence="5">
    <location>
        <begin position="358"/>
        <end position="377"/>
    </location>
</feature>
<keyword evidence="2 5" id="KW-0812">Transmembrane</keyword>
<accession>A0A0A1STJ9</accession>
<dbReference type="GO" id="GO:0016020">
    <property type="term" value="C:membrane"/>
    <property type="evidence" value="ECO:0007669"/>
    <property type="project" value="UniProtKB-SubCell"/>
</dbReference>
<dbReference type="InterPro" id="IPR011701">
    <property type="entry name" value="MFS"/>
</dbReference>
<organism evidence="7 8">
    <name type="scientific">[Torrubiella] hemipterigena</name>
    <dbReference type="NCBI Taxonomy" id="1531966"/>
    <lineage>
        <taxon>Eukaryota</taxon>
        <taxon>Fungi</taxon>
        <taxon>Dikarya</taxon>
        <taxon>Ascomycota</taxon>
        <taxon>Pezizomycotina</taxon>
        <taxon>Sordariomycetes</taxon>
        <taxon>Hypocreomycetidae</taxon>
        <taxon>Hypocreales</taxon>
        <taxon>Clavicipitaceae</taxon>
        <taxon>Clavicipitaceae incertae sedis</taxon>
        <taxon>'Torrubiella' clade</taxon>
    </lineage>
</organism>
<dbReference type="GO" id="GO:0140115">
    <property type="term" value="P:export across plasma membrane"/>
    <property type="evidence" value="ECO:0007669"/>
    <property type="project" value="UniProtKB-ARBA"/>
</dbReference>
<dbReference type="Gene3D" id="1.20.1250.20">
    <property type="entry name" value="MFS general substrate transporter like domains"/>
    <property type="match status" value="1"/>
</dbReference>
<dbReference type="InterPro" id="IPR036259">
    <property type="entry name" value="MFS_trans_sf"/>
</dbReference>
<proteinExistence type="predicted"/>
<evidence type="ECO:0000256" key="1">
    <source>
        <dbReference type="ARBA" id="ARBA00004141"/>
    </source>
</evidence>
<keyword evidence="3 5" id="KW-1133">Transmembrane helix</keyword>
<comment type="subcellular location">
    <subcellularLocation>
        <location evidence="1">Membrane</location>
        <topology evidence="1">Multi-pass membrane protein</topology>
    </subcellularLocation>
</comment>
<dbReference type="InterPro" id="IPR020846">
    <property type="entry name" value="MFS_dom"/>
</dbReference>
<evidence type="ECO:0000256" key="4">
    <source>
        <dbReference type="ARBA" id="ARBA00023136"/>
    </source>
</evidence>
<feature type="domain" description="Major facilitator superfamily (MFS) profile" evidence="6">
    <location>
        <begin position="46"/>
        <end position="475"/>
    </location>
</feature>
<dbReference type="STRING" id="1531966.A0A0A1STJ9"/>
<dbReference type="SUPFAM" id="SSF103473">
    <property type="entry name" value="MFS general substrate transporter"/>
    <property type="match status" value="1"/>
</dbReference>
<feature type="transmembrane region" description="Helical" evidence="5">
    <location>
        <begin position="45"/>
        <end position="65"/>
    </location>
</feature>